<dbReference type="GO" id="GO:0051537">
    <property type="term" value="F:2 iron, 2 sulfur cluster binding"/>
    <property type="evidence" value="ECO:0007669"/>
    <property type="project" value="UniProtKB-KW"/>
</dbReference>
<comment type="caution">
    <text evidence="6">The sequence shown here is derived from an EMBL/GenBank/DDBJ whole genome shotgun (WGS) entry which is preliminary data.</text>
</comment>
<evidence type="ECO:0000256" key="2">
    <source>
        <dbReference type="ARBA" id="ARBA00022723"/>
    </source>
</evidence>
<dbReference type="Proteomes" id="UP000586067">
    <property type="component" value="Unassembled WGS sequence"/>
</dbReference>
<dbReference type="InterPro" id="IPR017941">
    <property type="entry name" value="Rieske_2Fe-2S"/>
</dbReference>
<sequence>MSDFDEKALCHIDDIDEGATKGFLENAAGHDLFFVVKKDGQLFAWRNACPHVNGAPMAWRKDAYMDAKKQHVACHAHGALFEPTTGLCIQGPCLGKALEKIPIHISQAGVVSIQVTNVN</sequence>
<dbReference type="PANTHER" id="PTHR40261">
    <property type="match status" value="1"/>
</dbReference>
<dbReference type="Gene3D" id="2.102.10.10">
    <property type="entry name" value="Rieske [2Fe-2S] iron-sulphur domain"/>
    <property type="match status" value="1"/>
</dbReference>
<protein>
    <submittedName>
        <fullName evidence="6">Rieske 2Fe-2S domain-containing protein</fullName>
    </submittedName>
</protein>
<reference evidence="6 7" key="1">
    <citation type="submission" date="2020-04" db="EMBL/GenBank/DDBJ databases">
        <title>Marinomonas sp. M1K-6 isolated from the deep seawater of the Mariana Trench.</title>
        <authorList>
            <person name="Li Y."/>
        </authorList>
    </citation>
    <scope>NUCLEOTIDE SEQUENCE [LARGE SCALE GENOMIC DNA]</scope>
    <source>
        <strain evidence="6 7">M1K-6</strain>
    </source>
</reference>
<dbReference type="InterPro" id="IPR036922">
    <property type="entry name" value="Rieske_2Fe-2S_sf"/>
</dbReference>
<dbReference type="EMBL" id="JABAEK010000012">
    <property type="protein sequence ID" value="NLQ18279.1"/>
    <property type="molecule type" value="Genomic_DNA"/>
</dbReference>
<evidence type="ECO:0000256" key="3">
    <source>
        <dbReference type="ARBA" id="ARBA00023004"/>
    </source>
</evidence>
<proteinExistence type="predicted"/>
<keyword evidence="2" id="KW-0479">Metal-binding</keyword>
<dbReference type="Pfam" id="PF00355">
    <property type="entry name" value="Rieske"/>
    <property type="match status" value="1"/>
</dbReference>
<gene>
    <name evidence="6" type="ORF">HGG82_11700</name>
</gene>
<dbReference type="AlphaFoldDB" id="A0A847QYS5"/>
<keyword evidence="7" id="KW-1185">Reference proteome</keyword>
<feature type="domain" description="Rieske" evidence="5">
    <location>
        <begin position="7"/>
        <end position="112"/>
    </location>
</feature>
<evidence type="ECO:0000256" key="1">
    <source>
        <dbReference type="ARBA" id="ARBA00022714"/>
    </source>
</evidence>
<dbReference type="SUPFAM" id="SSF50022">
    <property type="entry name" value="ISP domain"/>
    <property type="match status" value="1"/>
</dbReference>
<evidence type="ECO:0000313" key="7">
    <source>
        <dbReference type="Proteomes" id="UP000586067"/>
    </source>
</evidence>
<dbReference type="CDD" id="cd03467">
    <property type="entry name" value="Rieske"/>
    <property type="match status" value="1"/>
</dbReference>
<keyword evidence="4" id="KW-0411">Iron-sulfur</keyword>
<dbReference type="RefSeq" id="WP_168825890.1">
    <property type="nucleotide sequence ID" value="NZ_CP073013.1"/>
</dbReference>
<dbReference type="PROSITE" id="PS51296">
    <property type="entry name" value="RIESKE"/>
    <property type="match status" value="1"/>
</dbReference>
<accession>A0A847QYS5</accession>
<evidence type="ECO:0000256" key="4">
    <source>
        <dbReference type="ARBA" id="ARBA00023014"/>
    </source>
</evidence>
<organism evidence="6 7">
    <name type="scientific">Marinomonas profundi</name>
    <dbReference type="NCBI Taxonomy" id="2726122"/>
    <lineage>
        <taxon>Bacteria</taxon>
        <taxon>Pseudomonadati</taxon>
        <taxon>Pseudomonadota</taxon>
        <taxon>Gammaproteobacteria</taxon>
        <taxon>Oceanospirillales</taxon>
        <taxon>Oceanospirillaceae</taxon>
        <taxon>Marinomonas</taxon>
    </lineage>
</organism>
<dbReference type="PANTHER" id="PTHR40261:SF1">
    <property type="entry name" value="RIESKE DOMAIN-CONTAINING PROTEIN"/>
    <property type="match status" value="1"/>
</dbReference>
<keyword evidence="1" id="KW-0001">2Fe-2S</keyword>
<dbReference type="GO" id="GO:0046872">
    <property type="term" value="F:metal ion binding"/>
    <property type="evidence" value="ECO:0007669"/>
    <property type="project" value="UniProtKB-KW"/>
</dbReference>
<keyword evidence="3" id="KW-0408">Iron</keyword>
<name>A0A847QYS5_9GAMM</name>
<evidence type="ECO:0000313" key="6">
    <source>
        <dbReference type="EMBL" id="NLQ18279.1"/>
    </source>
</evidence>
<evidence type="ECO:0000259" key="5">
    <source>
        <dbReference type="PROSITE" id="PS51296"/>
    </source>
</evidence>